<reference evidence="2" key="1">
    <citation type="submission" date="2018-06" db="EMBL/GenBank/DDBJ databases">
        <authorList>
            <person name="Zhirakovskaya E."/>
        </authorList>
    </citation>
    <scope>NUCLEOTIDE SEQUENCE</scope>
</reference>
<protein>
    <recommendedName>
        <fullName evidence="1">DUF8042 domain-containing protein</fullName>
    </recommendedName>
</protein>
<dbReference type="AlphaFoldDB" id="A0A3B1C4V2"/>
<accession>A0A3B1C4V2</accession>
<dbReference type="InterPro" id="IPR058355">
    <property type="entry name" value="DUF8042"/>
</dbReference>
<feature type="domain" description="DUF8042" evidence="1">
    <location>
        <begin position="81"/>
        <end position="198"/>
    </location>
</feature>
<dbReference type="EMBL" id="UOGE01000068">
    <property type="protein sequence ID" value="VAX21671.1"/>
    <property type="molecule type" value="Genomic_DNA"/>
</dbReference>
<name>A0A3B1C4V2_9ZZZZ</name>
<organism evidence="2">
    <name type="scientific">hydrothermal vent metagenome</name>
    <dbReference type="NCBI Taxonomy" id="652676"/>
    <lineage>
        <taxon>unclassified sequences</taxon>
        <taxon>metagenomes</taxon>
        <taxon>ecological metagenomes</taxon>
    </lineage>
</organism>
<evidence type="ECO:0000313" key="2">
    <source>
        <dbReference type="EMBL" id="VAX21671.1"/>
    </source>
</evidence>
<proteinExistence type="predicted"/>
<evidence type="ECO:0000259" key="1">
    <source>
        <dbReference type="Pfam" id="PF26154"/>
    </source>
</evidence>
<sequence length="211" mass="22992">MDQIIKVNDKKVSIDTSGLKTVSDLIEALLKGSIGSSELIKSVQLDDNLFGNESFKSTRTLSIVNCRNISINTIVDPKGAAIELIARMEIYLASFSDGLTEVADRFRAGAIEEANAMLVSVIEGLQSLTELVETAKEFSGSDPGSLKVGEEDLSVHETRLIGILENLHDAQEAKDWVVVADLLEYELGPSIDEWREILPRLSDSLKGETGQ</sequence>
<gene>
    <name evidence="2" type="ORF">MNBD_NITROSPINAE02-790</name>
</gene>
<dbReference type="Pfam" id="PF26154">
    <property type="entry name" value="DUF8042"/>
    <property type="match status" value="1"/>
</dbReference>